<feature type="domain" description="GerMN" evidence="2">
    <location>
        <begin position="54"/>
        <end position="142"/>
    </location>
</feature>
<evidence type="ECO:0000313" key="3">
    <source>
        <dbReference type="EMBL" id="AZR73404.1"/>
    </source>
</evidence>
<gene>
    <name evidence="3" type="ORF">BBF96_08420</name>
</gene>
<reference evidence="3 4" key="1">
    <citation type="submission" date="2016-07" db="EMBL/GenBank/DDBJ databases">
        <title>Genome and transcriptome analysis of iron-reducing fermentative bacteria Anoxybacter fermentans.</title>
        <authorList>
            <person name="Zeng X."/>
            <person name="Shao Z."/>
        </authorList>
    </citation>
    <scope>NUCLEOTIDE SEQUENCE [LARGE SCALE GENOMIC DNA]</scope>
    <source>
        <strain evidence="3 4">DY22613</strain>
    </source>
</reference>
<protein>
    <recommendedName>
        <fullName evidence="2">GerMN domain-containing protein</fullName>
    </recommendedName>
</protein>
<keyword evidence="1" id="KW-0472">Membrane</keyword>
<evidence type="ECO:0000259" key="2">
    <source>
        <dbReference type="SMART" id="SM00909"/>
    </source>
</evidence>
<dbReference type="Pfam" id="PF10646">
    <property type="entry name" value="Germane"/>
    <property type="match status" value="1"/>
</dbReference>
<dbReference type="SMART" id="SM00909">
    <property type="entry name" value="Germane"/>
    <property type="match status" value="1"/>
</dbReference>
<proteinExistence type="predicted"/>
<dbReference type="InterPro" id="IPR019606">
    <property type="entry name" value="GerMN"/>
</dbReference>
<keyword evidence="1" id="KW-1133">Transmembrane helix</keyword>
<evidence type="ECO:0000313" key="4">
    <source>
        <dbReference type="Proteomes" id="UP000267250"/>
    </source>
</evidence>
<dbReference type="KEGG" id="aft:BBF96_08420"/>
<dbReference type="EMBL" id="CP016379">
    <property type="protein sequence ID" value="AZR73404.1"/>
    <property type="molecule type" value="Genomic_DNA"/>
</dbReference>
<feature type="transmembrane region" description="Helical" evidence="1">
    <location>
        <begin position="7"/>
        <end position="26"/>
    </location>
</feature>
<accession>A0A3S9SYQ7</accession>
<dbReference type="OrthoDB" id="9809406at2"/>
<evidence type="ECO:0000256" key="1">
    <source>
        <dbReference type="SAM" id="Phobius"/>
    </source>
</evidence>
<keyword evidence="1" id="KW-0812">Transmembrane</keyword>
<sequence>MRKIISLILLILVGIGVYYIWLNFFADDSIKLYFATKDGMGLQVEKRKVKGDKKWEAVRELIAGPTKPGLFPTIPPEVELLNIRVKNGLCVVNFNEKLITNHWGGSTGEILTVYSIVNTLCQFPDVERVQILVEGRKVQTLAGHLNLEESFEANEELVK</sequence>
<dbReference type="RefSeq" id="WP_127016742.1">
    <property type="nucleotide sequence ID" value="NZ_CP016379.1"/>
</dbReference>
<dbReference type="Proteomes" id="UP000267250">
    <property type="component" value="Chromosome"/>
</dbReference>
<name>A0A3S9SYQ7_9FIRM</name>
<dbReference type="AlphaFoldDB" id="A0A3S9SYQ7"/>
<keyword evidence="4" id="KW-1185">Reference proteome</keyword>
<organism evidence="3 4">
    <name type="scientific">Anoxybacter fermentans</name>
    <dbReference type="NCBI Taxonomy" id="1323375"/>
    <lineage>
        <taxon>Bacteria</taxon>
        <taxon>Bacillati</taxon>
        <taxon>Bacillota</taxon>
        <taxon>Clostridia</taxon>
        <taxon>Halanaerobiales</taxon>
        <taxon>Anoxybacter</taxon>
    </lineage>
</organism>